<organism evidence="2 3">
    <name type="scientific">Echria macrotheca</name>
    <dbReference type="NCBI Taxonomy" id="438768"/>
    <lineage>
        <taxon>Eukaryota</taxon>
        <taxon>Fungi</taxon>
        <taxon>Dikarya</taxon>
        <taxon>Ascomycota</taxon>
        <taxon>Pezizomycotina</taxon>
        <taxon>Sordariomycetes</taxon>
        <taxon>Sordariomycetidae</taxon>
        <taxon>Sordariales</taxon>
        <taxon>Schizotheciaceae</taxon>
        <taxon>Echria</taxon>
    </lineage>
</organism>
<dbReference type="EMBL" id="MU839827">
    <property type="protein sequence ID" value="KAK1761378.1"/>
    <property type="molecule type" value="Genomic_DNA"/>
</dbReference>
<evidence type="ECO:0000256" key="1">
    <source>
        <dbReference type="SAM" id="MobiDB-lite"/>
    </source>
</evidence>
<feature type="compositionally biased region" description="Basic residues" evidence="1">
    <location>
        <begin position="109"/>
        <end position="122"/>
    </location>
</feature>
<keyword evidence="3" id="KW-1185">Reference proteome</keyword>
<reference evidence="2" key="1">
    <citation type="submission" date="2023-06" db="EMBL/GenBank/DDBJ databases">
        <title>Genome-scale phylogeny and comparative genomics of the fungal order Sordariales.</title>
        <authorList>
            <consortium name="Lawrence Berkeley National Laboratory"/>
            <person name="Hensen N."/>
            <person name="Bonometti L."/>
            <person name="Westerberg I."/>
            <person name="Brannstrom I.O."/>
            <person name="Guillou S."/>
            <person name="Cros-Aarteil S."/>
            <person name="Calhoun S."/>
            <person name="Haridas S."/>
            <person name="Kuo A."/>
            <person name="Mondo S."/>
            <person name="Pangilinan J."/>
            <person name="Riley R."/>
            <person name="Labutti K."/>
            <person name="Andreopoulos B."/>
            <person name="Lipzen A."/>
            <person name="Chen C."/>
            <person name="Yanf M."/>
            <person name="Daum C."/>
            <person name="Ng V."/>
            <person name="Clum A."/>
            <person name="Steindorff A."/>
            <person name="Ohm R."/>
            <person name="Martin F."/>
            <person name="Silar P."/>
            <person name="Natvig D."/>
            <person name="Lalanne C."/>
            <person name="Gautier V."/>
            <person name="Ament-Velasquez S.L."/>
            <person name="Kruys A."/>
            <person name="Hutchinson M.I."/>
            <person name="Powell A.J."/>
            <person name="Barry K."/>
            <person name="Miller A.N."/>
            <person name="Grigoriev I.V."/>
            <person name="Debuchy R."/>
            <person name="Gladieux P."/>
            <person name="Thoren M.H."/>
            <person name="Johannesson H."/>
        </authorList>
    </citation>
    <scope>NUCLEOTIDE SEQUENCE</scope>
    <source>
        <strain evidence="2">PSN4</strain>
    </source>
</reference>
<name>A0AAJ0BN57_9PEZI</name>
<dbReference type="Proteomes" id="UP001239445">
    <property type="component" value="Unassembled WGS sequence"/>
</dbReference>
<feature type="compositionally biased region" description="Basic and acidic residues" evidence="1">
    <location>
        <begin position="62"/>
        <end position="72"/>
    </location>
</feature>
<feature type="compositionally biased region" description="Polar residues" evidence="1">
    <location>
        <begin position="123"/>
        <end position="132"/>
    </location>
</feature>
<dbReference type="AlphaFoldDB" id="A0AAJ0BN57"/>
<evidence type="ECO:0000313" key="3">
    <source>
        <dbReference type="Proteomes" id="UP001239445"/>
    </source>
</evidence>
<sequence>MGCPAERQIAPDNLQQDCTSTYSYSPIHDPSRPDYIQEGALYQNRLYIPLSSSSTTQAHTLELQRDTKRGETKPNQPQPKHTKHTKQKLQDDQQEKTKHSSLIPDPKITRQKKGIRVKRKTQKNTMNASAANRTRGPSMATMDFTTKPLTLVFFVIIWVYEDDLCCCGWRAEG</sequence>
<gene>
    <name evidence="2" type="ORF">QBC47DRAFT_27344</name>
</gene>
<feature type="compositionally biased region" description="Basic and acidic residues" evidence="1">
    <location>
        <begin position="88"/>
        <end position="98"/>
    </location>
</feature>
<feature type="region of interest" description="Disordered" evidence="1">
    <location>
        <begin position="1"/>
        <end position="34"/>
    </location>
</feature>
<feature type="region of interest" description="Disordered" evidence="1">
    <location>
        <begin position="61"/>
        <end position="134"/>
    </location>
</feature>
<proteinExistence type="predicted"/>
<comment type="caution">
    <text evidence="2">The sequence shown here is derived from an EMBL/GenBank/DDBJ whole genome shotgun (WGS) entry which is preliminary data.</text>
</comment>
<feature type="compositionally biased region" description="Polar residues" evidence="1">
    <location>
        <begin position="13"/>
        <end position="24"/>
    </location>
</feature>
<protein>
    <submittedName>
        <fullName evidence="2">Uncharacterized protein</fullName>
    </submittedName>
</protein>
<evidence type="ECO:0000313" key="2">
    <source>
        <dbReference type="EMBL" id="KAK1761378.1"/>
    </source>
</evidence>
<accession>A0AAJ0BN57</accession>